<evidence type="ECO:0000259" key="1">
    <source>
        <dbReference type="Pfam" id="PF05770"/>
    </source>
</evidence>
<dbReference type="EMBL" id="BARW01003278">
    <property type="protein sequence ID" value="GAI65398.1"/>
    <property type="molecule type" value="Genomic_DNA"/>
</dbReference>
<name>X1QAY5_9ZZZZ</name>
<dbReference type="Gene3D" id="3.30.470.20">
    <property type="entry name" value="ATP-grasp fold, B domain"/>
    <property type="match status" value="1"/>
</dbReference>
<comment type="caution">
    <text evidence="2">The sequence shown here is derived from an EMBL/GenBank/DDBJ whole genome shotgun (WGS) entry which is preliminary data.</text>
</comment>
<dbReference type="Pfam" id="PF05770">
    <property type="entry name" value="Ins134_P3_kin"/>
    <property type="match status" value="1"/>
</dbReference>
<feature type="domain" description="Inositol 1,3,4-trisphosphate 5/6-kinase ATP-grasp" evidence="1">
    <location>
        <begin position="10"/>
        <end position="56"/>
    </location>
</feature>
<dbReference type="InterPro" id="IPR040464">
    <property type="entry name" value="InsP(3)kin_ATP-grasp"/>
</dbReference>
<organism evidence="2">
    <name type="scientific">marine sediment metagenome</name>
    <dbReference type="NCBI Taxonomy" id="412755"/>
    <lineage>
        <taxon>unclassified sequences</taxon>
        <taxon>metagenomes</taxon>
        <taxon>ecological metagenomes</taxon>
    </lineage>
</organism>
<accession>X1QAY5</accession>
<protein>
    <recommendedName>
        <fullName evidence="1">Inositol 1,3,4-trisphosphate 5/6-kinase ATP-grasp domain-containing protein</fullName>
    </recommendedName>
</protein>
<reference evidence="2" key="1">
    <citation type="journal article" date="2014" name="Front. Microbiol.">
        <title>High frequency of phylogenetically diverse reductive dehalogenase-homologous genes in deep subseafloor sedimentary metagenomes.</title>
        <authorList>
            <person name="Kawai M."/>
            <person name="Futagami T."/>
            <person name="Toyoda A."/>
            <person name="Takaki Y."/>
            <person name="Nishi S."/>
            <person name="Hori S."/>
            <person name="Arai W."/>
            <person name="Tsubouchi T."/>
            <person name="Morono Y."/>
            <person name="Uchiyama I."/>
            <person name="Ito T."/>
            <person name="Fujiyama A."/>
            <person name="Inagaki F."/>
            <person name="Takami H."/>
        </authorList>
    </citation>
    <scope>NUCLEOTIDE SEQUENCE</scope>
    <source>
        <strain evidence="2">Expedition CK06-06</strain>
    </source>
</reference>
<dbReference type="AlphaFoldDB" id="X1QAY5"/>
<proteinExistence type="predicted"/>
<dbReference type="SUPFAM" id="SSF56059">
    <property type="entry name" value="Glutathione synthetase ATP-binding domain-like"/>
    <property type="match status" value="1"/>
</dbReference>
<sequence length="74" mass="8702">ERFKRRIIRLGRKFGMSIFGLDYIMTEKGPYIVDINDFPSFRSIPEGVSLVSDHIYNSINMRETYRSVLIRAKS</sequence>
<gene>
    <name evidence="2" type="ORF">S12H4_08479</name>
</gene>
<feature type="non-terminal residue" evidence="2">
    <location>
        <position position="1"/>
    </location>
</feature>
<evidence type="ECO:0000313" key="2">
    <source>
        <dbReference type="EMBL" id="GAI65398.1"/>
    </source>
</evidence>